<feature type="signal peptide" evidence="2">
    <location>
        <begin position="1"/>
        <end position="26"/>
    </location>
</feature>
<evidence type="ECO:0000256" key="1">
    <source>
        <dbReference type="ARBA" id="ARBA00010055"/>
    </source>
</evidence>
<evidence type="ECO:0000256" key="2">
    <source>
        <dbReference type="SAM" id="SignalP"/>
    </source>
</evidence>
<dbReference type="Proteomes" id="UP000095038">
    <property type="component" value="Unassembled WGS sequence"/>
</dbReference>
<dbReference type="PROSITE" id="PS51263">
    <property type="entry name" value="ADF_H"/>
    <property type="match status" value="1"/>
</dbReference>
<sequence length="168" mass="19377">MKHPIENGKCLCFLCFLCFLFFLCPATNSPWQSNLNIYSFSEDTLKKLRKFRFSSARASTMQAMVFYIDDSYDIKPEDLDAITSIDQLVEELPENKPRFVVLSYPLTLKDGRKSSPLVLVYYLPPTSSQKSRMTYAAAIELFRDKAGVSKLIEVNEEEDFEDIEEKLV</sequence>
<dbReference type="SUPFAM" id="SSF55753">
    <property type="entry name" value="Actin depolymerizing proteins"/>
    <property type="match status" value="1"/>
</dbReference>
<dbReference type="Gene3D" id="3.40.20.10">
    <property type="entry name" value="Severin"/>
    <property type="match status" value="1"/>
</dbReference>
<reference evidence="5" key="1">
    <citation type="submission" date="2016-05" db="EMBL/GenBank/DDBJ databases">
        <title>Comparative genomics of biotechnologically important yeasts.</title>
        <authorList>
            <consortium name="DOE Joint Genome Institute"/>
            <person name="Riley R."/>
            <person name="Haridas S."/>
            <person name="Wolfe K.H."/>
            <person name="Lopes M.R."/>
            <person name="Hittinger C.T."/>
            <person name="Goker M."/>
            <person name="Salamov A."/>
            <person name="Wisecaver J."/>
            <person name="Long T.M."/>
            <person name="Aerts A.L."/>
            <person name="Barry K."/>
            <person name="Choi C."/>
            <person name="Clum A."/>
            <person name="Coughlan A.Y."/>
            <person name="Deshpande S."/>
            <person name="Douglass A.P."/>
            <person name="Hanson S.J."/>
            <person name="Klenk H.-P."/>
            <person name="Labutti K."/>
            <person name="Lapidus A."/>
            <person name="Lindquist E."/>
            <person name="Lipzen A."/>
            <person name="Meier-Kolthoff J.P."/>
            <person name="Ohm R.A."/>
            <person name="Otillar R.P."/>
            <person name="Pangilinan J."/>
            <person name="Peng Y."/>
            <person name="Rokas A."/>
            <person name="Rosa C.A."/>
            <person name="Scheuner C."/>
            <person name="Sibirny A.A."/>
            <person name="Slot J.C."/>
            <person name="Stielow J.B."/>
            <person name="Sun H."/>
            <person name="Kurtzman C.P."/>
            <person name="Blackwell M."/>
            <person name="Grigoriev I.V."/>
            <person name="Jeffries T.W."/>
        </authorList>
    </citation>
    <scope>NUCLEOTIDE SEQUENCE [LARGE SCALE GENOMIC DNA]</scope>
    <source>
        <strain evidence="5">DSM 1968</strain>
    </source>
</reference>
<dbReference type="AlphaFoldDB" id="A0A1D2VP67"/>
<dbReference type="SMART" id="SM00102">
    <property type="entry name" value="ADF"/>
    <property type="match status" value="1"/>
</dbReference>
<protein>
    <submittedName>
        <fullName evidence="4">Glia maturation factor beta</fullName>
    </submittedName>
</protein>
<dbReference type="PANTHER" id="PTHR11249">
    <property type="entry name" value="GLIAL FACTOR NATURATION FACTOR"/>
    <property type="match status" value="1"/>
</dbReference>
<evidence type="ECO:0000313" key="5">
    <source>
        <dbReference type="Proteomes" id="UP000095038"/>
    </source>
</evidence>
<dbReference type="InterPro" id="IPR002108">
    <property type="entry name" value="ADF-H"/>
</dbReference>
<name>A0A1D2VP67_9ASCO</name>
<accession>A0A1D2VP67</accession>
<feature type="domain" description="ADF-H" evidence="3">
    <location>
        <begin position="34"/>
        <end position="168"/>
    </location>
</feature>
<gene>
    <name evidence="4" type="ORF">ASCRUDRAFT_157739</name>
</gene>
<dbReference type="GO" id="GO:0030479">
    <property type="term" value="C:actin cortical patch"/>
    <property type="evidence" value="ECO:0007669"/>
    <property type="project" value="TreeGrafter"/>
</dbReference>
<dbReference type="GO" id="GO:0071846">
    <property type="term" value="P:actin filament debranching"/>
    <property type="evidence" value="ECO:0007669"/>
    <property type="project" value="InterPro"/>
</dbReference>
<feature type="chain" id="PRO_5008910593" evidence="2">
    <location>
        <begin position="27"/>
        <end position="168"/>
    </location>
</feature>
<keyword evidence="5" id="KW-1185">Reference proteome</keyword>
<keyword evidence="2" id="KW-0732">Signal</keyword>
<dbReference type="GO" id="GO:0071933">
    <property type="term" value="F:Arp2/3 complex binding"/>
    <property type="evidence" value="ECO:0007669"/>
    <property type="project" value="InterPro"/>
</dbReference>
<dbReference type="FunCoup" id="A0A1D2VP67">
    <property type="interactions" value="103"/>
</dbReference>
<dbReference type="OrthoDB" id="3919494at2759"/>
<dbReference type="GO" id="GO:0003779">
    <property type="term" value="F:actin binding"/>
    <property type="evidence" value="ECO:0007669"/>
    <property type="project" value="InterPro"/>
</dbReference>
<dbReference type="EMBL" id="KV454475">
    <property type="protein sequence ID" value="ODV63389.1"/>
    <property type="molecule type" value="Genomic_DNA"/>
</dbReference>
<dbReference type="InterPro" id="IPR029006">
    <property type="entry name" value="ADF-H/Gelsolin-like_dom_sf"/>
</dbReference>
<organism evidence="4 5">
    <name type="scientific">Ascoidea rubescens DSM 1968</name>
    <dbReference type="NCBI Taxonomy" id="1344418"/>
    <lineage>
        <taxon>Eukaryota</taxon>
        <taxon>Fungi</taxon>
        <taxon>Dikarya</taxon>
        <taxon>Ascomycota</taxon>
        <taxon>Saccharomycotina</taxon>
        <taxon>Saccharomycetes</taxon>
        <taxon>Ascoideaceae</taxon>
        <taxon>Ascoidea</taxon>
    </lineage>
</organism>
<dbReference type="InterPro" id="IPR011171">
    <property type="entry name" value="GMF"/>
</dbReference>
<evidence type="ECO:0000259" key="3">
    <source>
        <dbReference type="PROSITE" id="PS51263"/>
    </source>
</evidence>
<dbReference type="STRING" id="1344418.A0A1D2VP67"/>
<evidence type="ECO:0000313" key="4">
    <source>
        <dbReference type="EMBL" id="ODV63389.1"/>
    </source>
</evidence>
<dbReference type="GO" id="GO:0034316">
    <property type="term" value="P:negative regulation of Arp2/3 complex-mediated actin nucleation"/>
    <property type="evidence" value="ECO:0007669"/>
    <property type="project" value="TreeGrafter"/>
</dbReference>
<comment type="similarity">
    <text evidence="1">Belongs to the actin-binding proteins ADF family. GMF subfamily.</text>
</comment>
<dbReference type="CDD" id="cd11283">
    <property type="entry name" value="ADF_GMF-beta_like"/>
    <property type="match status" value="1"/>
</dbReference>
<dbReference type="RefSeq" id="XP_020049696.1">
    <property type="nucleotide sequence ID" value="XM_020189374.1"/>
</dbReference>
<dbReference type="GeneID" id="30963010"/>
<dbReference type="Pfam" id="PF00241">
    <property type="entry name" value="Cofilin_ADF"/>
    <property type="match status" value="1"/>
</dbReference>
<dbReference type="PANTHER" id="PTHR11249:SF2">
    <property type="entry name" value="GLIA MATURATION FACTOR"/>
    <property type="match status" value="1"/>
</dbReference>
<proteinExistence type="inferred from homology"/>
<dbReference type="InParanoid" id="A0A1D2VP67"/>